<feature type="compositionally biased region" description="Basic and acidic residues" evidence="3">
    <location>
        <begin position="119"/>
        <end position="132"/>
    </location>
</feature>
<feature type="region of interest" description="Disordered" evidence="3">
    <location>
        <begin position="426"/>
        <end position="583"/>
    </location>
</feature>
<dbReference type="PROSITE" id="PS51293">
    <property type="entry name" value="SANT"/>
    <property type="match status" value="1"/>
</dbReference>
<feature type="region of interest" description="Disordered" evidence="3">
    <location>
        <begin position="1"/>
        <end position="42"/>
    </location>
</feature>
<gene>
    <name evidence="6" type="primary">LOC104586324</name>
</gene>
<dbReference type="OrthoDB" id="2339771at2759"/>
<dbReference type="AlphaFoldDB" id="A0A1U7Z4V1"/>
<feature type="compositionally biased region" description="Low complexity" evidence="3">
    <location>
        <begin position="462"/>
        <end position="474"/>
    </location>
</feature>
<dbReference type="InterPro" id="IPR009057">
    <property type="entry name" value="Homeodomain-like_sf"/>
</dbReference>
<dbReference type="GO" id="GO:0017053">
    <property type="term" value="C:transcription repressor complex"/>
    <property type="evidence" value="ECO:0007669"/>
    <property type="project" value="InterPro"/>
</dbReference>
<sequence>MAPPRKSRSVNKRFPNVNEESPDKDRGNANKSRQRKRTLSDMLGPQWSREELIRFYEAYRKYGKDWKKVAGIVRNRSVEMVEALYNMNRAYLSLPEGTASVVGLIAMMTDHYNVLEGNDSERESNDVSETSRKPQKRGRGKVRDNVSKGSDRYLSDLLHSQSASSYGCLSLLKKRRSGGSRPWAVGKRTPRFPVSHSYDKDDREKHVSSNKRGMKPEIDANDDEVAHEVALALAEASQRGGSPQVSQTPNRRESMRPSPVQNGERMHAESEMASARLTGTGMDEDGLEDSLGSKEAENGDFSRDTGNQIDAEGAGTIEVQWQQKKFHGRKLKVEEVETNHFDDIREACSGTEEGISLGTVKGRAETEVTDAKIQRSSPQRPRKRSRQLFFGDESSALDALQTLADLSLMMPSSTIENEPHVKFKKEKRALDVEKSSAPEAMPLKEQRDKSKMSATKEKGHQSVAAVGVVGAKSAKLGRDSAVDDSVVTETKQRPFQSSPKMRNRKRKSLATKLQSPKSEGHSDSYPSELQKTEALMEEGKKSVTKGKRTNQSTLLPKHGKLVKPSERSSSSTDQPRAETESAVSMIQVQPADQVNLPTKLRSRRKINLPKSFISKELKSSDSSGKDRPNMYSLSLHDKTLDFKEMLSHCLSSPMLRRWCVFEWFYSAIDYPWFAKREFVEYLNHVGLGHIPRLTRVEWGVIRSSLGKPRRLSEQFLKEEKEKLEQYRESVRTHYAELRAGTREGLPTDLARPLSVGQRVIACHPKTREIHDGSVLTVDRNRCRVQFDRPELGVEFVMDIDCMPSNPMEIMPEFLRKQTAEVEIFSENINEPKMIRSKDLKNGCCMKFAPCENMEIVDCSSQISSATYPMNTLLKQAKEDTINSISQAKAAASEMINAQHARYTQPFTLAQVQAKEADIRALSELTRALDKKEALLLELRHMNDEVLENQKGGDNSLKDSDPFKKQYATVILQLQEANDQVSSALLYLRQRNTYHGNSPLPWMKPQPSSGGPIGPSSFDHTEFFPQESGSHVAEIVENSRLKAQAMVHTAIQVMFSLKEGKNAFARIGEALDSANNRHFKADSVASAIRDPANGGLTYQDHPTSCISEPTTTVPASDLKLNISDSNESQIPSELISSCVATLLMIQTCTERQYPPAEVAQIIDSAVKSLQPCCSQNLPIYGEIRKCMGIVRNQILALVPT</sequence>
<feature type="compositionally biased region" description="Basic and acidic residues" evidence="3">
    <location>
        <begin position="197"/>
        <end position="207"/>
    </location>
</feature>
<dbReference type="Pfam" id="PF00249">
    <property type="entry name" value="Myb_DNA-binding"/>
    <property type="match status" value="1"/>
</dbReference>
<dbReference type="Proteomes" id="UP000189703">
    <property type="component" value="Unplaced"/>
</dbReference>
<feature type="compositionally biased region" description="Polar residues" evidence="3">
    <location>
        <begin position="239"/>
        <end position="249"/>
    </location>
</feature>
<feature type="region of interest" description="Disordered" evidence="3">
    <location>
        <begin position="177"/>
        <end position="217"/>
    </location>
</feature>
<feature type="compositionally biased region" description="Polar residues" evidence="3">
    <location>
        <begin position="487"/>
        <end position="500"/>
    </location>
</feature>
<dbReference type="CDD" id="cd00167">
    <property type="entry name" value="SANT"/>
    <property type="match status" value="1"/>
</dbReference>
<dbReference type="GO" id="GO:0051726">
    <property type="term" value="P:regulation of cell cycle"/>
    <property type="evidence" value="ECO:0000318"/>
    <property type="project" value="GO_Central"/>
</dbReference>
<evidence type="ECO:0000256" key="2">
    <source>
        <dbReference type="ARBA" id="ARBA00023242"/>
    </source>
</evidence>
<evidence type="ECO:0000313" key="6">
    <source>
        <dbReference type="RefSeq" id="XP_010241815.1"/>
    </source>
</evidence>
<dbReference type="GeneID" id="104586324"/>
<dbReference type="Gene3D" id="1.20.58.1880">
    <property type="match status" value="1"/>
</dbReference>
<evidence type="ECO:0000313" key="5">
    <source>
        <dbReference type="Proteomes" id="UP000189703"/>
    </source>
</evidence>
<dbReference type="Pfam" id="PF06584">
    <property type="entry name" value="DIRP"/>
    <property type="match status" value="1"/>
</dbReference>
<dbReference type="InterPro" id="IPR033471">
    <property type="entry name" value="DIRP"/>
</dbReference>
<dbReference type="KEGG" id="nnu:104586324"/>
<dbReference type="InterPro" id="IPR001005">
    <property type="entry name" value="SANT/Myb"/>
</dbReference>
<dbReference type="SUPFAM" id="SSF46689">
    <property type="entry name" value="Homeodomain-like"/>
    <property type="match status" value="1"/>
</dbReference>
<dbReference type="GO" id="GO:0005654">
    <property type="term" value="C:nucleoplasm"/>
    <property type="evidence" value="ECO:0000318"/>
    <property type="project" value="GO_Central"/>
</dbReference>
<dbReference type="OMA" id="DARCEPS"/>
<dbReference type="SMART" id="SM01135">
    <property type="entry name" value="DIRP"/>
    <property type="match status" value="1"/>
</dbReference>
<dbReference type="GO" id="GO:0006357">
    <property type="term" value="P:regulation of transcription by RNA polymerase II"/>
    <property type="evidence" value="ECO:0000318"/>
    <property type="project" value="GO_Central"/>
</dbReference>
<keyword evidence="5" id="KW-1185">Reference proteome</keyword>
<comment type="subcellular location">
    <subcellularLocation>
        <location evidence="1">Nucleus</location>
    </subcellularLocation>
</comment>
<evidence type="ECO:0000259" key="4">
    <source>
        <dbReference type="PROSITE" id="PS51293"/>
    </source>
</evidence>
<proteinExistence type="predicted"/>
<feature type="region of interest" description="Disordered" evidence="3">
    <location>
        <begin position="234"/>
        <end position="309"/>
    </location>
</feature>
<name>A0A1U7Z4V1_NELNU</name>
<dbReference type="FunFam" id="1.20.58.1880:FF:000006">
    <property type="entry name" value="Protein ALWAYS EARLY 3 isoform A"/>
    <property type="match status" value="1"/>
</dbReference>
<dbReference type="InterPro" id="IPR010561">
    <property type="entry name" value="LIN-9/ALY1"/>
</dbReference>
<organism evidence="5 6">
    <name type="scientific">Nelumbo nucifera</name>
    <name type="common">Sacred lotus</name>
    <dbReference type="NCBI Taxonomy" id="4432"/>
    <lineage>
        <taxon>Eukaryota</taxon>
        <taxon>Viridiplantae</taxon>
        <taxon>Streptophyta</taxon>
        <taxon>Embryophyta</taxon>
        <taxon>Tracheophyta</taxon>
        <taxon>Spermatophyta</taxon>
        <taxon>Magnoliopsida</taxon>
        <taxon>Proteales</taxon>
        <taxon>Nelumbonaceae</taxon>
        <taxon>Nelumbo</taxon>
    </lineage>
</organism>
<dbReference type="STRING" id="4432.A0A1U7Z4V1"/>
<dbReference type="eggNOG" id="KOG1019">
    <property type="taxonomic scope" value="Eukaryota"/>
</dbReference>
<keyword evidence="2" id="KW-0539">Nucleus</keyword>
<feature type="compositionally biased region" description="Basic and acidic residues" evidence="3">
    <location>
        <begin position="291"/>
        <end position="303"/>
    </location>
</feature>
<dbReference type="RefSeq" id="XP_010241815.1">
    <property type="nucleotide sequence ID" value="XM_010243513.2"/>
</dbReference>
<accession>A0A1U7Z4V1</accession>
<evidence type="ECO:0000256" key="1">
    <source>
        <dbReference type="ARBA" id="ARBA00004123"/>
    </source>
</evidence>
<evidence type="ECO:0000256" key="3">
    <source>
        <dbReference type="SAM" id="MobiDB-lite"/>
    </source>
</evidence>
<dbReference type="SMART" id="SM00717">
    <property type="entry name" value="SANT"/>
    <property type="match status" value="1"/>
</dbReference>
<feature type="compositionally biased region" description="Basic residues" evidence="3">
    <location>
        <begin position="1"/>
        <end position="11"/>
    </location>
</feature>
<dbReference type="GO" id="GO:0003677">
    <property type="term" value="F:DNA binding"/>
    <property type="evidence" value="ECO:0000318"/>
    <property type="project" value="GO_Central"/>
</dbReference>
<feature type="region of interest" description="Disordered" evidence="3">
    <location>
        <begin position="116"/>
        <end position="148"/>
    </location>
</feature>
<dbReference type="PANTHER" id="PTHR21689">
    <property type="entry name" value="LIN-9"/>
    <property type="match status" value="1"/>
</dbReference>
<dbReference type="InParanoid" id="A0A1U7Z4V1"/>
<dbReference type="PANTHER" id="PTHR21689:SF2">
    <property type="entry name" value="PROTEIN LIN-9 HOMOLOG"/>
    <property type="match status" value="1"/>
</dbReference>
<protein>
    <submittedName>
        <fullName evidence="6">Protein ALWAYS EARLY 3-like isoform X1</fullName>
    </submittedName>
</protein>
<dbReference type="InterPro" id="IPR017884">
    <property type="entry name" value="SANT_dom"/>
</dbReference>
<dbReference type="GO" id="GO:0006351">
    <property type="term" value="P:DNA-templated transcription"/>
    <property type="evidence" value="ECO:0007669"/>
    <property type="project" value="InterPro"/>
</dbReference>
<feature type="domain" description="SANT" evidence="4">
    <location>
        <begin position="42"/>
        <end position="79"/>
    </location>
</feature>
<dbReference type="FunCoup" id="A0A1U7Z4V1">
    <property type="interactions" value="988"/>
</dbReference>
<reference evidence="6" key="1">
    <citation type="submission" date="2025-08" db="UniProtKB">
        <authorList>
            <consortium name="RefSeq"/>
        </authorList>
    </citation>
    <scope>IDENTIFICATION</scope>
</reference>
<feature type="compositionally biased region" description="Basic and acidic residues" evidence="3">
    <location>
        <begin position="428"/>
        <end position="460"/>
    </location>
</feature>